<dbReference type="HOGENOM" id="CLU_174799_0_0_6"/>
<sequence length="76" mass="8590">MDNYLKIAQIWRSHQPSDRTAGVVLIWQNKVYGWKDSLRDASHERPGVIAVDADDHIFIAEGGDEQNGAKQWVVVS</sequence>
<gene>
    <name evidence="1" type="ordered locus">Sput200_3916</name>
</gene>
<dbReference type="EMBL" id="CP002457">
    <property type="protein sequence ID" value="ADV56280.1"/>
    <property type="molecule type" value="Genomic_DNA"/>
</dbReference>
<organism evidence="1 2">
    <name type="scientific">Shewanella putrefaciens (strain 200)</name>
    <dbReference type="NCBI Taxonomy" id="399804"/>
    <lineage>
        <taxon>Bacteria</taxon>
        <taxon>Pseudomonadati</taxon>
        <taxon>Pseudomonadota</taxon>
        <taxon>Gammaproteobacteria</taxon>
        <taxon>Alteromonadales</taxon>
        <taxon>Shewanellaceae</taxon>
        <taxon>Shewanella</taxon>
    </lineage>
</organism>
<dbReference type="AlphaFoldDB" id="E6XH07"/>
<reference evidence="1 2" key="1">
    <citation type="submission" date="2011-01" db="EMBL/GenBank/DDBJ databases">
        <title>Complete sequence of Shewanella putrefaciens 200.</title>
        <authorList>
            <consortium name="US DOE Joint Genome Institute"/>
            <person name="Lucas S."/>
            <person name="Copeland A."/>
            <person name="Lapidus A."/>
            <person name="Cheng J.-F."/>
            <person name="Bruce D."/>
            <person name="Goodwin L."/>
            <person name="Pitluck S."/>
            <person name="Munk A.C."/>
            <person name="Detter J.C."/>
            <person name="Han C."/>
            <person name="Tapia R."/>
            <person name="Land M."/>
            <person name="Hauser L."/>
            <person name="Chang Y.-J."/>
            <person name="Jeffries C."/>
            <person name="Kyrpides N."/>
            <person name="Ivanova N."/>
            <person name="Mikhailova N."/>
            <person name="Kolker E."/>
            <person name="Lawrence C."/>
            <person name="McCue L.A."/>
            <person name="DiChristina T."/>
            <person name="Nealson K."/>
            <person name="Fredrickson J.K."/>
            <person name="Woyke T."/>
        </authorList>
    </citation>
    <scope>NUCLEOTIDE SEQUENCE [LARGE SCALE GENOMIC DNA]</scope>
    <source>
        <strain evidence="1 2">200</strain>
    </source>
</reference>
<dbReference type="Proteomes" id="UP000008209">
    <property type="component" value="Chromosome"/>
</dbReference>
<protein>
    <recommendedName>
        <fullName evidence="3">Antirestriction protein ArdR</fullName>
    </recommendedName>
</protein>
<dbReference type="OrthoDB" id="5680613at2"/>
<accession>E6XH07</accession>
<dbReference type="PATRIC" id="fig|399804.5.peg.4018"/>
<proteinExistence type="predicted"/>
<name>E6XH07_SHEP2</name>
<dbReference type="KEGG" id="shp:Sput200_3916"/>
<evidence type="ECO:0000313" key="2">
    <source>
        <dbReference type="Proteomes" id="UP000008209"/>
    </source>
</evidence>
<evidence type="ECO:0008006" key="3">
    <source>
        <dbReference type="Google" id="ProtNLM"/>
    </source>
</evidence>
<evidence type="ECO:0000313" key="1">
    <source>
        <dbReference type="EMBL" id="ADV56280.1"/>
    </source>
</evidence>